<gene>
    <name evidence="1" type="primary">Dana\GF26934</name>
    <name evidence="1" type="ORF">GF26934</name>
</gene>
<evidence type="ECO:0000313" key="2">
    <source>
        <dbReference type="Proteomes" id="UP000007801"/>
    </source>
</evidence>
<protein>
    <submittedName>
        <fullName evidence="1">Uncharacterized protein</fullName>
    </submittedName>
</protein>
<organism evidence="1 2">
    <name type="scientific">Drosophila ananassae</name>
    <name type="common">Fruit fly</name>
    <dbReference type="NCBI Taxonomy" id="7217"/>
    <lineage>
        <taxon>Eukaryota</taxon>
        <taxon>Metazoa</taxon>
        <taxon>Ecdysozoa</taxon>
        <taxon>Arthropoda</taxon>
        <taxon>Hexapoda</taxon>
        <taxon>Insecta</taxon>
        <taxon>Pterygota</taxon>
        <taxon>Neoptera</taxon>
        <taxon>Endopterygota</taxon>
        <taxon>Diptera</taxon>
        <taxon>Brachycera</taxon>
        <taxon>Muscomorpha</taxon>
        <taxon>Ephydroidea</taxon>
        <taxon>Drosophilidae</taxon>
        <taxon>Drosophila</taxon>
        <taxon>Sophophora</taxon>
    </lineage>
</organism>
<evidence type="ECO:0000313" key="1">
    <source>
        <dbReference type="EMBL" id="KPU73696.1"/>
    </source>
</evidence>
<dbReference type="Proteomes" id="UP000007801">
    <property type="component" value="Unassembled WGS sequence"/>
</dbReference>
<reference evidence="1 2" key="1">
    <citation type="journal article" date="2007" name="Nature">
        <title>Evolution of genes and genomes on the Drosophila phylogeny.</title>
        <authorList>
            <consortium name="Drosophila 12 Genomes Consortium"/>
            <person name="Clark A.G."/>
            <person name="Eisen M.B."/>
            <person name="Smith D.R."/>
            <person name="Bergman C.M."/>
            <person name="Oliver B."/>
            <person name="Markow T.A."/>
            <person name="Kaufman T.C."/>
            <person name="Kellis M."/>
            <person name="Gelbart W."/>
            <person name="Iyer V.N."/>
            <person name="Pollard D.A."/>
            <person name="Sackton T.B."/>
            <person name="Larracuente A.M."/>
            <person name="Singh N.D."/>
            <person name="Abad J.P."/>
            <person name="Abt D.N."/>
            <person name="Adryan B."/>
            <person name="Aguade M."/>
            <person name="Akashi H."/>
            <person name="Anderson W.W."/>
            <person name="Aquadro C.F."/>
            <person name="Ardell D.H."/>
            <person name="Arguello R."/>
            <person name="Artieri C.G."/>
            <person name="Barbash D.A."/>
            <person name="Barker D."/>
            <person name="Barsanti P."/>
            <person name="Batterham P."/>
            <person name="Batzoglou S."/>
            <person name="Begun D."/>
            <person name="Bhutkar A."/>
            <person name="Blanco E."/>
            <person name="Bosak S.A."/>
            <person name="Bradley R.K."/>
            <person name="Brand A.D."/>
            <person name="Brent M.R."/>
            <person name="Brooks A.N."/>
            <person name="Brown R.H."/>
            <person name="Butlin R.K."/>
            <person name="Caggese C."/>
            <person name="Calvi B.R."/>
            <person name="Bernardo de Carvalho A."/>
            <person name="Caspi A."/>
            <person name="Castrezana S."/>
            <person name="Celniker S.E."/>
            <person name="Chang J.L."/>
            <person name="Chapple C."/>
            <person name="Chatterji S."/>
            <person name="Chinwalla A."/>
            <person name="Civetta A."/>
            <person name="Clifton S.W."/>
            <person name="Comeron J.M."/>
            <person name="Costello J.C."/>
            <person name="Coyne J.A."/>
            <person name="Daub J."/>
            <person name="David R.G."/>
            <person name="Delcher A.L."/>
            <person name="Delehaunty K."/>
            <person name="Do C.B."/>
            <person name="Ebling H."/>
            <person name="Edwards K."/>
            <person name="Eickbush T."/>
            <person name="Evans J.D."/>
            <person name="Filipski A."/>
            <person name="Findeiss S."/>
            <person name="Freyhult E."/>
            <person name="Fulton L."/>
            <person name="Fulton R."/>
            <person name="Garcia A.C."/>
            <person name="Gardiner A."/>
            <person name="Garfield D.A."/>
            <person name="Garvin B.E."/>
            <person name="Gibson G."/>
            <person name="Gilbert D."/>
            <person name="Gnerre S."/>
            <person name="Godfrey J."/>
            <person name="Good R."/>
            <person name="Gotea V."/>
            <person name="Gravely B."/>
            <person name="Greenberg A.J."/>
            <person name="Griffiths-Jones S."/>
            <person name="Gross S."/>
            <person name="Guigo R."/>
            <person name="Gustafson E.A."/>
            <person name="Haerty W."/>
            <person name="Hahn M.W."/>
            <person name="Halligan D.L."/>
            <person name="Halpern A.L."/>
            <person name="Halter G.M."/>
            <person name="Han M.V."/>
            <person name="Heger A."/>
            <person name="Hillier L."/>
            <person name="Hinrichs A.S."/>
            <person name="Holmes I."/>
            <person name="Hoskins R.A."/>
            <person name="Hubisz M.J."/>
            <person name="Hultmark D."/>
            <person name="Huntley M.A."/>
            <person name="Jaffe D.B."/>
            <person name="Jagadeeshan S."/>
            <person name="Jeck W.R."/>
            <person name="Johnson J."/>
            <person name="Jones C.D."/>
            <person name="Jordan W.C."/>
            <person name="Karpen G.H."/>
            <person name="Kataoka E."/>
            <person name="Keightley P.D."/>
            <person name="Kheradpour P."/>
            <person name="Kirkness E.F."/>
            <person name="Koerich L.B."/>
            <person name="Kristiansen K."/>
            <person name="Kudrna D."/>
            <person name="Kulathinal R.J."/>
            <person name="Kumar S."/>
            <person name="Kwok R."/>
            <person name="Lander E."/>
            <person name="Langley C.H."/>
            <person name="Lapoint R."/>
            <person name="Lazzaro B.P."/>
            <person name="Lee S.J."/>
            <person name="Levesque L."/>
            <person name="Li R."/>
            <person name="Lin C.F."/>
            <person name="Lin M.F."/>
            <person name="Lindblad-Toh K."/>
            <person name="Llopart A."/>
            <person name="Long M."/>
            <person name="Low L."/>
            <person name="Lozovsky E."/>
            <person name="Lu J."/>
            <person name="Luo M."/>
            <person name="Machado C.A."/>
            <person name="Makalowski W."/>
            <person name="Marzo M."/>
            <person name="Matsuda M."/>
            <person name="Matzkin L."/>
            <person name="McAllister B."/>
            <person name="McBride C.S."/>
            <person name="McKernan B."/>
            <person name="McKernan K."/>
            <person name="Mendez-Lago M."/>
            <person name="Minx P."/>
            <person name="Mollenhauer M.U."/>
            <person name="Montooth K."/>
            <person name="Mount S.M."/>
            <person name="Mu X."/>
            <person name="Myers E."/>
            <person name="Negre B."/>
            <person name="Newfeld S."/>
            <person name="Nielsen R."/>
            <person name="Noor M.A."/>
            <person name="O'Grady P."/>
            <person name="Pachter L."/>
            <person name="Papaceit M."/>
            <person name="Parisi M.J."/>
            <person name="Parisi M."/>
            <person name="Parts L."/>
            <person name="Pedersen J.S."/>
            <person name="Pesole G."/>
            <person name="Phillippy A.M."/>
            <person name="Ponting C.P."/>
            <person name="Pop M."/>
            <person name="Porcelli D."/>
            <person name="Powell J.R."/>
            <person name="Prohaska S."/>
            <person name="Pruitt K."/>
            <person name="Puig M."/>
            <person name="Quesneville H."/>
            <person name="Ram K.R."/>
            <person name="Rand D."/>
            <person name="Rasmussen M.D."/>
            <person name="Reed L.K."/>
            <person name="Reenan R."/>
            <person name="Reily A."/>
            <person name="Remington K.A."/>
            <person name="Rieger T.T."/>
            <person name="Ritchie M.G."/>
            <person name="Robin C."/>
            <person name="Rogers Y.H."/>
            <person name="Rohde C."/>
            <person name="Rozas J."/>
            <person name="Rubenfield M.J."/>
            <person name="Ruiz A."/>
            <person name="Russo S."/>
            <person name="Salzberg S.L."/>
            <person name="Sanchez-Gracia A."/>
            <person name="Saranga D.J."/>
            <person name="Sato H."/>
            <person name="Schaeffer S.W."/>
            <person name="Schatz M.C."/>
            <person name="Schlenke T."/>
            <person name="Schwartz R."/>
            <person name="Segarra C."/>
            <person name="Singh R.S."/>
            <person name="Sirot L."/>
            <person name="Sirota M."/>
            <person name="Sisneros N.B."/>
            <person name="Smith C.D."/>
            <person name="Smith T.F."/>
            <person name="Spieth J."/>
            <person name="Stage D.E."/>
            <person name="Stark A."/>
            <person name="Stephan W."/>
            <person name="Strausberg R.L."/>
            <person name="Strempel S."/>
            <person name="Sturgill D."/>
            <person name="Sutton G."/>
            <person name="Sutton G.G."/>
            <person name="Tao W."/>
            <person name="Teichmann S."/>
            <person name="Tobari Y.N."/>
            <person name="Tomimura Y."/>
            <person name="Tsolas J.M."/>
            <person name="Valente V.L."/>
            <person name="Venter E."/>
            <person name="Venter J.C."/>
            <person name="Vicario S."/>
            <person name="Vieira F.G."/>
            <person name="Vilella A.J."/>
            <person name="Villasante A."/>
            <person name="Walenz B."/>
            <person name="Wang J."/>
            <person name="Wasserman M."/>
            <person name="Watts T."/>
            <person name="Wilson D."/>
            <person name="Wilson R.K."/>
            <person name="Wing R.A."/>
            <person name="Wolfner M.F."/>
            <person name="Wong A."/>
            <person name="Wong G.K."/>
            <person name="Wu C.I."/>
            <person name="Wu G."/>
            <person name="Yamamoto D."/>
            <person name="Yang H.P."/>
            <person name="Yang S.P."/>
            <person name="Yorke J.A."/>
            <person name="Yoshida K."/>
            <person name="Zdobnov E."/>
            <person name="Zhang P."/>
            <person name="Zhang Y."/>
            <person name="Zimin A.V."/>
            <person name="Baldwin J."/>
            <person name="Abdouelleil A."/>
            <person name="Abdulkadir J."/>
            <person name="Abebe A."/>
            <person name="Abera B."/>
            <person name="Abreu J."/>
            <person name="Acer S.C."/>
            <person name="Aftuck L."/>
            <person name="Alexander A."/>
            <person name="An P."/>
            <person name="Anderson E."/>
            <person name="Anderson S."/>
            <person name="Arachi H."/>
            <person name="Azer M."/>
            <person name="Bachantsang P."/>
            <person name="Barry A."/>
            <person name="Bayul T."/>
            <person name="Berlin A."/>
            <person name="Bessette D."/>
            <person name="Bloom T."/>
            <person name="Blye J."/>
            <person name="Boguslavskiy L."/>
            <person name="Bonnet C."/>
            <person name="Boukhgalter B."/>
            <person name="Bourzgui I."/>
            <person name="Brown A."/>
            <person name="Cahill P."/>
            <person name="Channer S."/>
            <person name="Cheshatsang Y."/>
            <person name="Chuda L."/>
            <person name="Citroen M."/>
            <person name="Collymore A."/>
            <person name="Cooke P."/>
            <person name="Costello M."/>
            <person name="D'Aco K."/>
            <person name="Daza R."/>
            <person name="De Haan G."/>
            <person name="DeGray S."/>
            <person name="DeMaso C."/>
            <person name="Dhargay N."/>
            <person name="Dooley K."/>
            <person name="Dooley E."/>
            <person name="Doricent M."/>
            <person name="Dorje P."/>
            <person name="Dorjee K."/>
            <person name="Dupes A."/>
            <person name="Elong R."/>
            <person name="Falk J."/>
            <person name="Farina A."/>
            <person name="Faro S."/>
            <person name="Ferguson D."/>
            <person name="Fisher S."/>
            <person name="Foley C.D."/>
            <person name="Franke A."/>
            <person name="Friedrich D."/>
            <person name="Gadbois L."/>
            <person name="Gearin G."/>
            <person name="Gearin C.R."/>
            <person name="Giannoukos G."/>
            <person name="Goode T."/>
            <person name="Graham J."/>
            <person name="Grandbois E."/>
            <person name="Grewal S."/>
            <person name="Gyaltsen K."/>
            <person name="Hafez N."/>
            <person name="Hagos B."/>
            <person name="Hall J."/>
            <person name="Henson C."/>
            <person name="Hollinger A."/>
            <person name="Honan T."/>
            <person name="Huard M.D."/>
            <person name="Hughes L."/>
            <person name="Hurhula B."/>
            <person name="Husby M.E."/>
            <person name="Kamat A."/>
            <person name="Kanga B."/>
            <person name="Kashin S."/>
            <person name="Khazanovich D."/>
            <person name="Kisner P."/>
            <person name="Lance K."/>
            <person name="Lara M."/>
            <person name="Lee W."/>
            <person name="Lennon N."/>
            <person name="Letendre F."/>
            <person name="LeVine R."/>
            <person name="Lipovsky A."/>
            <person name="Liu X."/>
            <person name="Liu J."/>
            <person name="Liu S."/>
            <person name="Lokyitsang T."/>
            <person name="Lokyitsang Y."/>
            <person name="Lubonja R."/>
            <person name="Lui A."/>
            <person name="MacDonald P."/>
            <person name="Magnisalis V."/>
            <person name="Maru K."/>
            <person name="Matthews C."/>
            <person name="McCusker W."/>
            <person name="McDonough S."/>
            <person name="Mehta T."/>
            <person name="Meldrim J."/>
            <person name="Meneus L."/>
            <person name="Mihai O."/>
            <person name="Mihalev A."/>
            <person name="Mihova T."/>
            <person name="Mittelman R."/>
            <person name="Mlenga V."/>
            <person name="Montmayeur A."/>
            <person name="Mulrain L."/>
            <person name="Navidi A."/>
            <person name="Naylor J."/>
            <person name="Negash T."/>
            <person name="Nguyen T."/>
            <person name="Nguyen N."/>
            <person name="Nicol R."/>
            <person name="Norbu C."/>
            <person name="Norbu N."/>
            <person name="Novod N."/>
            <person name="O'Neill B."/>
            <person name="Osman S."/>
            <person name="Markiewicz E."/>
            <person name="Oyono O.L."/>
            <person name="Patti C."/>
            <person name="Phunkhang P."/>
            <person name="Pierre F."/>
            <person name="Priest M."/>
            <person name="Raghuraman S."/>
            <person name="Rege F."/>
            <person name="Reyes R."/>
            <person name="Rise C."/>
            <person name="Rogov P."/>
            <person name="Ross K."/>
            <person name="Ryan E."/>
            <person name="Settipalli S."/>
            <person name="Shea T."/>
            <person name="Sherpa N."/>
            <person name="Shi L."/>
            <person name="Shih D."/>
            <person name="Sparrow T."/>
            <person name="Spaulding J."/>
            <person name="Stalker J."/>
            <person name="Stange-Thomann N."/>
            <person name="Stavropoulos S."/>
            <person name="Stone C."/>
            <person name="Strader C."/>
            <person name="Tesfaye S."/>
            <person name="Thomson T."/>
            <person name="Thoulutsang Y."/>
            <person name="Thoulutsang D."/>
            <person name="Topham K."/>
            <person name="Topping I."/>
            <person name="Tsamla T."/>
            <person name="Vassiliev H."/>
            <person name="Vo A."/>
            <person name="Wangchuk T."/>
            <person name="Wangdi T."/>
            <person name="Weiand M."/>
            <person name="Wilkinson J."/>
            <person name="Wilson A."/>
            <person name="Yadav S."/>
            <person name="Young G."/>
            <person name="Yu Q."/>
            <person name="Zembek L."/>
            <person name="Zhong D."/>
            <person name="Zimmer A."/>
            <person name="Zwirko Z."/>
            <person name="Jaffe D.B."/>
            <person name="Alvarez P."/>
            <person name="Brockman W."/>
            <person name="Butler J."/>
            <person name="Chin C."/>
            <person name="Gnerre S."/>
            <person name="Grabherr M."/>
            <person name="Kleber M."/>
            <person name="Mauceli E."/>
            <person name="MacCallum I."/>
        </authorList>
    </citation>
    <scope>NUCLEOTIDE SEQUENCE [LARGE SCALE GENOMIC DNA]</scope>
    <source>
        <strain evidence="2">Tucson 14024-0371.13</strain>
    </source>
</reference>
<accession>A0A0P8XGA2</accession>
<dbReference type="GeneID" id="26514343"/>
<sequence>MLPTKNFPKKFLQFVWNHDTWRYAVVPDPYTTIFCLPEFPINIWKSVPPDKLGLIKVSRDTWLPRRKKRWLDASKPPAEIFIYKRSKKKHFCVAYVSINELEPFYDEQDESDSLIQRSKNLKVNFTIMI</sequence>
<dbReference type="KEGG" id="dan:26514343"/>
<dbReference type="InParanoid" id="A0A0P8XGA2"/>
<name>A0A0P8XGA2_DROAN</name>
<dbReference type="OrthoDB" id="9974378at2759"/>
<dbReference type="EMBL" id="CH902620">
    <property type="protein sequence ID" value="KPU73696.1"/>
    <property type="molecule type" value="Genomic_DNA"/>
</dbReference>
<keyword evidence="2" id="KW-1185">Reference proteome</keyword>
<dbReference type="AlphaFoldDB" id="A0A0P8XGA2"/>
<proteinExistence type="predicted"/>